<gene>
    <name evidence="1" type="ORF">EV702DRAFT_1042432</name>
</gene>
<evidence type="ECO:0000313" key="1">
    <source>
        <dbReference type="EMBL" id="KAG1781316.1"/>
    </source>
</evidence>
<accession>A0A9P7A4J1</accession>
<keyword evidence="2" id="KW-1185">Reference proteome</keyword>
<dbReference type="Proteomes" id="UP000714275">
    <property type="component" value="Unassembled WGS sequence"/>
</dbReference>
<comment type="caution">
    <text evidence="1">The sequence shown here is derived from an EMBL/GenBank/DDBJ whole genome shotgun (WGS) entry which is preliminary data.</text>
</comment>
<dbReference type="EMBL" id="JABBWD010000006">
    <property type="protein sequence ID" value="KAG1781316.1"/>
    <property type="molecule type" value="Genomic_DNA"/>
</dbReference>
<protein>
    <submittedName>
        <fullName evidence="1">Uncharacterized protein</fullName>
    </submittedName>
</protein>
<evidence type="ECO:0000313" key="2">
    <source>
        <dbReference type="Proteomes" id="UP000714275"/>
    </source>
</evidence>
<organism evidence="1 2">
    <name type="scientific">Suillus placidus</name>
    <dbReference type="NCBI Taxonomy" id="48579"/>
    <lineage>
        <taxon>Eukaryota</taxon>
        <taxon>Fungi</taxon>
        <taxon>Dikarya</taxon>
        <taxon>Basidiomycota</taxon>
        <taxon>Agaricomycotina</taxon>
        <taxon>Agaricomycetes</taxon>
        <taxon>Agaricomycetidae</taxon>
        <taxon>Boletales</taxon>
        <taxon>Suillineae</taxon>
        <taxon>Suillaceae</taxon>
        <taxon>Suillus</taxon>
    </lineage>
</organism>
<dbReference type="AlphaFoldDB" id="A0A9P7A4J1"/>
<reference evidence="1" key="1">
    <citation type="journal article" date="2020" name="New Phytol.">
        <title>Comparative genomics reveals dynamic genome evolution in host specialist ectomycorrhizal fungi.</title>
        <authorList>
            <person name="Lofgren L.A."/>
            <person name="Nguyen N.H."/>
            <person name="Vilgalys R."/>
            <person name="Ruytinx J."/>
            <person name="Liao H.L."/>
            <person name="Branco S."/>
            <person name="Kuo A."/>
            <person name="LaButti K."/>
            <person name="Lipzen A."/>
            <person name="Andreopoulos W."/>
            <person name="Pangilinan J."/>
            <person name="Riley R."/>
            <person name="Hundley H."/>
            <person name="Na H."/>
            <person name="Barry K."/>
            <person name="Grigoriev I.V."/>
            <person name="Stajich J.E."/>
            <person name="Kennedy P.G."/>
        </authorList>
    </citation>
    <scope>NUCLEOTIDE SEQUENCE</scope>
    <source>
        <strain evidence="1">DOB743</strain>
    </source>
</reference>
<dbReference type="OrthoDB" id="2692163at2759"/>
<sequence>MYPKHPKGHHLTPLPLGKNWYSQGLGRQAAHWEVYSALVTVELSASKREDTTFWVYCHKCWVPFQEPCMHPPLCQSALADHQSCPYGSQIPFILPSVVTVIQESKVVVDGRSKNPYIDRIAQRLGINAIQFASIKSLQTWIKHEPKDAEFQALPPASTSSAQLQEDIHMEDVQMNATSDAQMSDALS</sequence>
<proteinExistence type="predicted"/>
<name>A0A9P7A4J1_9AGAM</name>